<name>A0A813D708_POLGL</name>
<feature type="compositionally biased region" description="Low complexity" evidence="1">
    <location>
        <begin position="356"/>
        <end position="367"/>
    </location>
</feature>
<proteinExistence type="predicted"/>
<keyword evidence="3" id="KW-1185">Reference proteome</keyword>
<protein>
    <submittedName>
        <fullName evidence="2">Uncharacterized protein</fullName>
    </submittedName>
</protein>
<gene>
    <name evidence="2" type="ORF">PGLA1383_LOCUS2307</name>
</gene>
<organism evidence="2 3">
    <name type="scientific">Polarella glacialis</name>
    <name type="common">Dinoflagellate</name>
    <dbReference type="NCBI Taxonomy" id="89957"/>
    <lineage>
        <taxon>Eukaryota</taxon>
        <taxon>Sar</taxon>
        <taxon>Alveolata</taxon>
        <taxon>Dinophyceae</taxon>
        <taxon>Suessiales</taxon>
        <taxon>Suessiaceae</taxon>
        <taxon>Polarella</taxon>
    </lineage>
</organism>
<reference evidence="2" key="1">
    <citation type="submission" date="2021-02" db="EMBL/GenBank/DDBJ databases">
        <authorList>
            <person name="Dougan E. K."/>
            <person name="Rhodes N."/>
            <person name="Thang M."/>
            <person name="Chan C."/>
        </authorList>
    </citation>
    <scope>NUCLEOTIDE SEQUENCE</scope>
</reference>
<evidence type="ECO:0000313" key="3">
    <source>
        <dbReference type="Proteomes" id="UP000654075"/>
    </source>
</evidence>
<feature type="region of interest" description="Disordered" evidence="1">
    <location>
        <begin position="199"/>
        <end position="230"/>
    </location>
</feature>
<dbReference type="AlphaFoldDB" id="A0A813D708"/>
<comment type="caution">
    <text evidence="2">The sequence shown here is derived from an EMBL/GenBank/DDBJ whole genome shotgun (WGS) entry which is preliminary data.</text>
</comment>
<evidence type="ECO:0000256" key="1">
    <source>
        <dbReference type="SAM" id="MobiDB-lite"/>
    </source>
</evidence>
<feature type="region of interest" description="Disordered" evidence="1">
    <location>
        <begin position="356"/>
        <end position="388"/>
    </location>
</feature>
<feature type="compositionally biased region" description="Polar residues" evidence="1">
    <location>
        <begin position="199"/>
        <end position="219"/>
    </location>
</feature>
<dbReference type="EMBL" id="CAJNNV010000691">
    <property type="protein sequence ID" value="CAE8583331.1"/>
    <property type="molecule type" value="Genomic_DNA"/>
</dbReference>
<evidence type="ECO:0000313" key="2">
    <source>
        <dbReference type="EMBL" id="CAE8583331.1"/>
    </source>
</evidence>
<accession>A0A813D708</accession>
<sequence length="388" mass="43517">MSWHLQLPMMQMGQLMKGFNFRAPPGLASEPEAAPLPVNPLTLIWCHERCHKNENQARRDAFQSSATLTGAQALLCKKTKQFSHWLERSTGEERYVLITDWREAQPCMQVIAKSLADSTPHASMEMVIVLCESEKQGIRAIEWRQSLDPQQGSVHVYQRDSLPATLLDGLVKHVFTEACAMHSISLDLGSTSYESYDSLSHSYDSGTDPSGHRSPSSEQRGGHDPQGKNQGLAMEDFLRHRYAAEQAEKRLTPEEKDMLQQKFAQEALIRSRSPAGRTTVEEVMDDLDEYQKSKRWTKMNSVKPFRKAHEDQINDIMRGTTNLTPFVPEASSSSETPPLSNVIHFNLNEVIKNSVGSPVSGDSSSSSTWNRPWGQPGQRPLLSGRLSL</sequence>
<dbReference type="Proteomes" id="UP000654075">
    <property type="component" value="Unassembled WGS sequence"/>
</dbReference>